<feature type="coiled-coil region" evidence="1">
    <location>
        <begin position="52"/>
        <end position="79"/>
    </location>
</feature>
<sequence length="148" mass="16333">MKSMKRRAILVGLLTISLVAAVLVSYAVPNLAKPNGAEMREFRHSKFTDEGLRELHSKVQAAEDERRAANEKVVNEAEAAVYASIAECSAKIDDPAYRARHPEGCPRPPSPMCPMRERTTDEAVEQVVMGGCGFVSTVWEARYARCLP</sequence>
<keyword evidence="3" id="KW-1185">Reference proteome</keyword>
<gene>
    <name evidence="2" type="ORF">FXV83_09170</name>
</gene>
<organism evidence="2 3">
    <name type="scientific">Bradyrhizobium hipponense</name>
    <dbReference type="NCBI Taxonomy" id="2605638"/>
    <lineage>
        <taxon>Bacteria</taxon>
        <taxon>Pseudomonadati</taxon>
        <taxon>Pseudomonadota</taxon>
        <taxon>Alphaproteobacteria</taxon>
        <taxon>Hyphomicrobiales</taxon>
        <taxon>Nitrobacteraceae</taxon>
        <taxon>Bradyrhizobium</taxon>
    </lineage>
</organism>
<name>A0A5S4YS41_9BRAD</name>
<keyword evidence="1" id="KW-0175">Coiled coil</keyword>
<dbReference type="RefSeq" id="WP_148738861.1">
    <property type="nucleotide sequence ID" value="NZ_VSTH01000023.1"/>
</dbReference>
<dbReference type="Proteomes" id="UP000324797">
    <property type="component" value="Unassembled WGS sequence"/>
</dbReference>
<proteinExistence type="predicted"/>
<reference evidence="2 3" key="1">
    <citation type="submission" date="2019-08" db="EMBL/GenBank/DDBJ databases">
        <title>Bradyrhizobium hipponensis sp. nov., a rhizobium isolated from a Lupinus angustifolius root nodule in Tunisia.</title>
        <authorList>
            <person name="Off K."/>
            <person name="Rejili M."/>
            <person name="Mars M."/>
            <person name="Brachmann A."/>
            <person name="Marin M."/>
        </authorList>
    </citation>
    <scope>NUCLEOTIDE SEQUENCE [LARGE SCALE GENOMIC DNA]</scope>
    <source>
        <strain evidence="3">aSej3</strain>
    </source>
</reference>
<evidence type="ECO:0000313" key="3">
    <source>
        <dbReference type="Proteomes" id="UP000324797"/>
    </source>
</evidence>
<evidence type="ECO:0000256" key="1">
    <source>
        <dbReference type="SAM" id="Coils"/>
    </source>
</evidence>
<comment type="caution">
    <text evidence="2">The sequence shown here is derived from an EMBL/GenBank/DDBJ whole genome shotgun (WGS) entry which is preliminary data.</text>
</comment>
<protein>
    <submittedName>
        <fullName evidence="2">Uncharacterized protein</fullName>
    </submittedName>
</protein>
<dbReference type="EMBL" id="VSTH01000023">
    <property type="protein sequence ID" value="TYO66958.1"/>
    <property type="molecule type" value="Genomic_DNA"/>
</dbReference>
<accession>A0A5S4YS41</accession>
<evidence type="ECO:0000313" key="2">
    <source>
        <dbReference type="EMBL" id="TYO66958.1"/>
    </source>
</evidence>
<dbReference type="AlphaFoldDB" id="A0A5S4YS41"/>